<feature type="transmembrane region" description="Helical" evidence="7">
    <location>
        <begin position="247"/>
        <end position="268"/>
    </location>
</feature>
<dbReference type="SUPFAM" id="SSF103473">
    <property type="entry name" value="MFS general substrate transporter"/>
    <property type="match status" value="1"/>
</dbReference>
<evidence type="ECO:0000313" key="10">
    <source>
        <dbReference type="Proteomes" id="UP000027361"/>
    </source>
</evidence>
<dbReference type="PROSITE" id="PS50850">
    <property type="entry name" value="MFS"/>
    <property type="match status" value="1"/>
</dbReference>
<comment type="subcellular location">
    <subcellularLocation>
        <location evidence="1">Membrane</location>
        <topology evidence="1">Multi-pass membrane protein</topology>
    </subcellularLocation>
</comment>
<dbReference type="OMA" id="IMFTNFQ"/>
<feature type="transmembrane region" description="Helical" evidence="7">
    <location>
        <begin position="162"/>
        <end position="187"/>
    </location>
</feature>
<keyword evidence="10" id="KW-1185">Reference proteome</keyword>
<proteinExistence type="predicted"/>
<dbReference type="InParanoid" id="A0A066W8X7"/>
<dbReference type="InterPro" id="IPR036259">
    <property type="entry name" value="MFS_trans_sf"/>
</dbReference>
<gene>
    <name evidence="9" type="ORF">K437DRAFT_255104</name>
</gene>
<dbReference type="PANTHER" id="PTHR23508">
    <property type="entry name" value="CARBOXYLIC ACID TRANSPORTER PROTEIN HOMOLOG"/>
    <property type="match status" value="1"/>
</dbReference>
<feature type="compositionally biased region" description="Basic and acidic residues" evidence="6">
    <location>
        <begin position="499"/>
        <end position="511"/>
    </location>
</feature>
<dbReference type="InterPro" id="IPR005828">
    <property type="entry name" value="MFS_sugar_transport-like"/>
</dbReference>
<name>A0A066W8X7_TILAU</name>
<dbReference type="PANTHER" id="PTHR23508:SF10">
    <property type="entry name" value="CARBOXYLIC ACID TRANSPORTER PROTEIN HOMOLOG"/>
    <property type="match status" value="1"/>
</dbReference>
<evidence type="ECO:0000259" key="8">
    <source>
        <dbReference type="PROSITE" id="PS50850"/>
    </source>
</evidence>
<evidence type="ECO:0000256" key="4">
    <source>
        <dbReference type="ARBA" id="ARBA00022989"/>
    </source>
</evidence>
<dbReference type="OrthoDB" id="2261376at2759"/>
<feature type="transmembrane region" description="Helical" evidence="7">
    <location>
        <begin position="119"/>
        <end position="141"/>
    </location>
</feature>
<feature type="transmembrane region" description="Helical" evidence="7">
    <location>
        <begin position="350"/>
        <end position="374"/>
    </location>
</feature>
<feature type="transmembrane region" description="Helical" evidence="7">
    <location>
        <begin position="386"/>
        <end position="406"/>
    </location>
</feature>
<dbReference type="FunCoup" id="A0A066W8X7">
    <property type="interactions" value="28"/>
</dbReference>
<dbReference type="GO" id="GO:0046943">
    <property type="term" value="F:carboxylic acid transmembrane transporter activity"/>
    <property type="evidence" value="ECO:0007669"/>
    <property type="project" value="TreeGrafter"/>
</dbReference>
<sequence length="526" mass="56731">MTDAGSPVKRKWNEVNKVGLIFACGTALFSDGYVNAISGSVNTILKNHIYANYDEAKLKHFSSSFSSVAFAGTVIGMLTFGVLADVVGRKFGMIFASLWLTLWSILAAGAWGANGNTGGLFAALIAYRFLIGIGIGAEYPAGSVAASENTEAEGVSKKRQQMYFSLATNTAIDWGFVVASFVPLVLLWICGTSTHGLTIVWRLSLGLGAIPPLAVLLFRTRMQEPTSYQKNKISWKKLPWGLVLKRYWLRFTAVCLAWWCYDWVSYPAGIYSSLIAEQLVPGTGAETLYATFGWSTLINFFYVIGTMVGAIFIIDRLGPKNTMIFGLVMQAAFAFGLAGGYAYLSRHIGGFVVVYGLFLAFGEIGPGNCLGLLASKAVAPTAIRGVAYGVAAAIGKIGAFVGTYVFNEIQADFAAYPNGEVLQYSGTFYISGVLALFSAVIVYFFIPPVVPDGMKKEDEAFIAYLEQHGYSARELGLVPDEDPDAVEKANGDNIGSEDGDAKQESIEKHDDEQPDAIRTSTVELKA</sequence>
<keyword evidence="5 7" id="KW-0472">Membrane</keyword>
<feature type="transmembrane region" description="Helical" evidence="7">
    <location>
        <begin position="288"/>
        <end position="312"/>
    </location>
</feature>
<dbReference type="GeneID" id="25264067"/>
<dbReference type="GO" id="GO:0005886">
    <property type="term" value="C:plasma membrane"/>
    <property type="evidence" value="ECO:0007669"/>
    <property type="project" value="TreeGrafter"/>
</dbReference>
<keyword evidence="2" id="KW-0813">Transport</keyword>
<dbReference type="EMBL" id="JMSN01000019">
    <property type="protein sequence ID" value="KDN50397.1"/>
    <property type="molecule type" value="Genomic_DNA"/>
</dbReference>
<evidence type="ECO:0000256" key="1">
    <source>
        <dbReference type="ARBA" id="ARBA00004141"/>
    </source>
</evidence>
<evidence type="ECO:0000256" key="5">
    <source>
        <dbReference type="ARBA" id="ARBA00023136"/>
    </source>
</evidence>
<comment type="caution">
    <text evidence="9">The sequence shown here is derived from an EMBL/GenBank/DDBJ whole genome shotgun (WGS) entry which is preliminary data.</text>
</comment>
<dbReference type="AlphaFoldDB" id="A0A066W8X7"/>
<reference evidence="9 10" key="1">
    <citation type="submission" date="2014-05" db="EMBL/GenBank/DDBJ databases">
        <title>Draft genome sequence of a rare smut relative, Tilletiaria anomala UBC 951.</title>
        <authorList>
            <consortium name="DOE Joint Genome Institute"/>
            <person name="Toome M."/>
            <person name="Kuo A."/>
            <person name="Henrissat B."/>
            <person name="Lipzen A."/>
            <person name="Tritt A."/>
            <person name="Yoshinaga Y."/>
            <person name="Zane M."/>
            <person name="Barry K."/>
            <person name="Grigoriev I.V."/>
            <person name="Spatafora J.W."/>
            <person name="Aimea M.C."/>
        </authorList>
    </citation>
    <scope>NUCLEOTIDE SEQUENCE [LARGE SCALE GENOMIC DNA]</scope>
    <source>
        <strain evidence="9 10">UBC 951</strain>
    </source>
</reference>
<dbReference type="HOGENOM" id="CLU_001265_46_12_1"/>
<feature type="transmembrane region" description="Helical" evidence="7">
    <location>
        <begin position="426"/>
        <end position="446"/>
    </location>
</feature>
<dbReference type="RefSeq" id="XP_013244522.1">
    <property type="nucleotide sequence ID" value="XM_013389068.1"/>
</dbReference>
<dbReference type="FunFam" id="1.20.1250.20:FF:000140">
    <property type="entry name" value="Putative MFS phospholipid transporter"/>
    <property type="match status" value="1"/>
</dbReference>
<organism evidence="9 10">
    <name type="scientific">Tilletiaria anomala (strain ATCC 24038 / CBS 436.72 / UBC 951)</name>
    <dbReference type="NCBI Taxonomy" id="1037660"/>
    <lineage>
        <taxon>Eukaryota</taxon>
        <taxon>Fungi</taxon>
        <taxon>Dikarya</taxon>
        <taxon>Basidiomycota</taxon>
        <taxon>Ustilaginomycotina</taxon>
        <taxon>Exobasidiomycetes</taxon>
        <taxon>Georgefischeriales</taxon>
        <taxon>Tilletiariaceae</taxon>
        <taxon>Tilletiaria</taxon>
    </lineage>
</organism>
<accession>A0A066W8X7</accession>
<evidence type="ECO:0000313" key="9">
    <source>
        <dbReference type="EMBL" id="KDN50397.1"/>
    </source>
</evidence>
<dbReference type="Proteomes" id="UP000027361">
    <property type="component" value="Unassembled WGS sequence"/>
</dbReference>
<feature type="transmembrane region" description="Helical" evidence="7">
    <location>
        <begin position="60"/>
        <end position="84"/>
    </location>
</feature>
<feature type="transmembrane region" description="Helical" evidence="7">
    <location>
        <begin position="199"/>
        <end position="218"/>
    </location>
</feature>
<dbReference type="InterPro" id="IPR020846">
    <property type="entry name" value="MFS_dom"/>
</dbReference>
<feature type="domain" description="Major facilitator superfamily (MFS) profile" evidence="8">
    <location>
        <begin position="20"/>
        <end position="450"/>
    </location>
</feature>
<evidence type="ECO:0000256" key="6">
    <source>
        <dbReference type="SAM" id="MobiDB-lite"/>
    </source>
</evidence>
<feature type="region of interest" description="Disordered" evidence="6">
    <location>
        <begin position="481"/>
        <end position="526"/>
    </location>
</feature>
<keyword evidence="4 7" id="KW-1133">Transmembrane helix</keyword>
<keyword evidence="3 7" id="KW-0812">Transmembrane</keyword>
<evidence type="ECO:0000256" key="3">
    <source>
        <dbReference type="ARBA" id="ARBA00022692"/>
    </source>
</evidence>
<protein>
    <submittedName>
        <fullName evidence="9">MFS general substrate transporter</fullName>
    </submittedName>
</protein>
<feature type="transmembrane region" description="Helical" evidence="7">
    <location>
        <begin position="324"/>
        <end position="344"/>
    </location>
</feature>
<evidence type="ECO:0000256" key="7">
    <source>
        <dbReference type="SAM" id="Phobius"/>
    </source>
</evidence>
<evidence type="ECO:0000256" key="2">
    <source>
        <dbReference type="ARBA" id="ARBA00022448"/>
    </source>
</evidence>
<dbReference type="Gene3D" id="1.20.1250.20">
    <property type="entry name" value="MFS general substrate transporter like domains"/>
    <property type="match status" value="1"/>
</dbReference>
<dbReference type="Pfam" id="PF00083">
    <property type="entry name" value="Sugar_tr"/>
    <property type="match status" value="2"/>
</dbReference>
<dbReference type="STRING" id="1037660.A0A066W8X7"/>
<feature type="transmembrane region" description="Helical" evidence="7">
    <location>
        <begin position="91"/>
        <end position="113"/>
    </location>
</feature>